<dbReference type="InterPro" id="IPR036047">
    <property type="entry name" value="F-box-like_dom_sf"/>
</dbReference>
<name>A0A9P8UQR1_9PEZI</name>
<dbReference type="Proteomes" id="UP000758603">
    <property type="component" value="Unassembled WGS sequence"/>
</dbReference>
<evidence type="ECO:0008006" key="3">
    <source>
        <dbReference type="Google" id="ProtNLM"/>
    </source>
</evidence>
<evidence type="ECO:0000313" key="1">
    <source>
        <dbReference type="EMBL" id="KAH6656377.1"/>
    </source>
</evidence>
<dbReference type="Gene3D" id="1.20.1280.50">
    <property type="match status" value="1"/>
</dbReference>
<reference evidence="1" key="1">
    <citation type="journal article" date="2021" name="Nat. Commun.">
        <title>Genetic determinants of endophytism in the Arabidopsis root mycobiome.</title>
        <authorList>
            <person name="Mesny F."/>
            <person name="Miyauchi S."/>
            <person name="Thiergart T."/>
            <person name="Pickel B."/>
            <person name="Atanasova L."/>
            <person name="Karlsson M."/>
            <person name="Huettel B."/>
            <person name="Barry K.W."/>
            <person name="Haridas S."/>
            <person name="Chen C."/>
            <person name="Bauer D."/>
            <person name="Andreopoulos W."/>
            <person name="Pangilinan J."/>
            <person name="LaButti K."/>
            <person name="Riley R."/>
            <person name="Lipzen A."/>
            <person name="Clum A."/>
            <person name="Drula E."/>
            <person name="Henrissat B."/>
            <person name="Kohler A."/>
            <person name="Grigoriev I.V."/>
            <person name="Martin F.M."/>
            <person name="Hacquard S."/>
        </authorList>
    </citation>
    <scope>NUCLEOTIDE SEQUENCE</scope>
    <source>
        <strain evidence="1">MPI-SDFR-AT-0073</strain>
    </source>
</reference>
<dbReference type="SUPFAM" id="SSF81383">
    <property type="entry name" value="F-box domain"/>
    <property type="match status" value="1"/>
</dbReference>
<proteinExistence type="predicted"/>
<keyword evidence="2" id="KW-1185">Reference proteome</keyword>
<organism evidence="1 2">
    <name type="scientific">Truncatella angustata</name>
    <dbReference type="NCBI Taxonomy" id="152316"/>
    <lineage>
        <taxon>Eukaryota</taxon>
        <taxon>Fungi</taxon>
        <taxon>Dikarya</taxon>
        <taxon>Ascomycota</taxon>
        <taxon>Pezizomycotina</taxon>
        <taxon>Sordariomycetes</taxon>
        <taxon>Xylariomycetidae</taxon>
        <taxon>Amphisphaeriales</taxon>
        <taxon>Sporocadaceae</taxon>
        <taxon>Truncatella</taxon>
    </lineage>
</organism>
<protein>
    <recommendedName>
        <fullName evidence="3">F-box domain-containing protein</fullName>
    </recommendedName>
</protein>
<sequence length="435" mass="50807">MEDHLSQALGRLVLAGGEPDPQARKEALCAFVQCGHLNVNEFRLLKELLSTVTLQKDIVPNLPVELVILITDYLNERDIWSCLTVSHGWKTTFMSDRIVFSLADRLFPQLTWKVSQDALQNDNTRAELRLRFLYRLRKRLSLMKRSASGAPRQFEGNYLWESESNFKLDEQDYSQFASPNLPFNQKTLYANGRIAWQRETHTVVIDDLRNRSRKILSHPGGKLLGPEMKLAALGIQLAVATMNRYIFAWNIESGRSERRILPSLPERCTTFGNRIAIITNEEIYFWDMGSPLVAMALPDLSIALLAVNTFPKAFVHPHRDNVLYARQVYRSSSYTLRFMVHKYVDRKHVETFDHDVAMSWLPNERFTSSLMGFIPISHEWDQQTDGYCLYEFDMYHEKFLKRDISHCGRRHNDSFMFTFDDDFAVELSERQYWVW</sequence>
<evidence type="ECO:0000313" key="2">
    <source>
        <dbReference type="Proteomes" id="UP000758603"/>
    </source>
</evidence>
<dbReference type="OrthoDB" id="5295250at2759"/>
<dbReference type="RefSeq" id="XP_045960611.1">
    <property type="nucleotide sequence ID" value="XM_046095124.1"/>
</dbReference>
<comment type="caution">
    <text evidence="1">The sequence shown here is derived from an EMBL/GenBank/DDBJ whole genome shotgun (WGS) entry which is preliminary data.</text>
</comment>
<gene>
    <name evidence="1" type="ORF">BKA67DRAFT_153956</name>
</gene>
<dbReference type="AlphaFoldDB" id="A0A9P8UQR1"/>
<dbReference type="EMBL" id="JAGPXC010000002">
    <property type="protein sequence ID" value="KAH6656377.1"/>
    <property type="molecule type" value="Genomic_DNA"/>
</dbReference>
<dbReference type="GeneID" id="70124017"/>
<accession>A0A9P8UQR1</accession>